<organism evidence="2 3">
    <name type="scientific">Arabidopsis thaliana</name>
    <name type="common">Mouse-ear cress</name>
    <dbReference type="NCBI Taxonomy" id="3702"/>
    <lineage>
        <taxon>Eukaryota</taxon>
        <taxon>Viridiplantae</taxon>
        <taxon>Streptophyta</taxon>
        <taxon>Embryophyta</taxon>
        <taxon>Tracheophyta</taxon>
        <taxon>Spermatophyta</taxon>
        <taxon>Magnoliopsida</taxon>
        <taxon>eudicotyledons</taxon>
        <taxon>Gunneridae</taxon>
        <taxon>Pentapetalae</taxon>
        <taxon>rosids</taxon>
        <taxon>malvids</taxon>
        <taxon>Brassicales</taxon>
        <taxon>Brassicaceae</taxon>
        <taxon>Camelineae</taxon>
        <taxon>Arabidopsis</taxon>
    </lineage>
</organism>
<dbReference type="AlphaFoldDB" id="A0A5S9WXP0"/>
<protein>
    <recommendedName>
        <fullName evidence="4">Transmembrane protein</fullName>
    </recommendedName>
</protein>
<dbReference type="EMBL" id="CACSHJ010000088">
    <property type="protein sequence ID" value="CAA0360005.1"/>
    <property type="molecule type" value="Genomic_DNA"/>
</dbReference>
<evidence type="ECO:0008006" key="4">
    <source>
        <dbReference type="Google" id="ProtNLM"/>
    </source>
</evidence>
<reference evidence="2 3" key="1">
    <citation type="submission" date="2019-12" db="EMBL/GenBank/DDBJ databases">
        <authorList>
            <person name="Jiao W.-B."/>
            <person name="Schneeberger K."/>
        </authorList>
    </citation>
    <scope>NUCLEOTIDE SEQUENCE [LARGE SCALE GENOMIC DNA]</scope>
    <source>
        <strain evidence="3">cv. C24</strain>
    </source>
</reference>
<accession>A0A5S9WXP0</accession>
<feature type="signal peptide" evidence="1">
    <location>
        <begin position="1"/>
        <end position="26"/>
    </location>
</feature>
<keyword evidence="1" id="KW-0732">Signal</keyword>
<evidence type="ECO:0000313" key="3">
    <source>
        <dbReference type="Proteomes" id="UP000434276"/>
    </source>
</evidence>
<proteinExistence type="predicted"/>
<feature type="chain" id="PRO_5024950010" description="Transmembrane protein" evidence="1">
    <location>
        <begin position="27"/>
        <end position="100"/>
    </location>
</feature>
<gene>
    <name evidence="2" type="ORF">C24_LOCUS7566</name>
</gene>
<dbReference type="Proteomes" id="UP000434276">
    <property type="component" value="Unassembled WGS sequence"/>
</dbReference>
<evidence type="ECO:0000256" key="1">
    <source>
        <dbReference type="SAM" id="SignalP"/>
    </source>
</evidence>
<name>A0A5S9WXP0_ARATH</name>
<evidence type="ECO:0000313" key="2">
    <source>
        <dbReference type="EMBL" id="CAA0360005.1"/>
    </source>
</evidence>
<sequence length="100" mass="10709">MFWKLQINLTLFLLSPFLILIDLKLSETNLSPPSQSRFSGDLSQLDLAFSVTLNLYSEKTNPFSLLCNRRLQCGAVTRCGTSAGSSGATSDGGAIEGCGC</sequence>